<dbReference type="GO" id="GO:0070588">
    <property type="term" value="P:calcium ion transmembrane transport"/>
    <property type="evidence" value="ECO:0007669"/>
    <property type="project" value="TreeGrafter"/>
</dbReference>
<keyword evidence="15" id="KW-0547">Nucleotide-binding</keyword>
<feature type="transmembrane region" description="Helical" evidence="18">
    <location>
        <begin position="37"/>
        <end position="53"/>
    </location>
</feature>
<feature type="binding site" evidence="15">
    <location>
        <position position="307"/>
    </location>
    <ligand>
        <name>ATP</name>
        <dbReference type="ChEBI" id="CHEBI:30616"/>
        <note>ligand shared between two neighboring subunits of the homotrimer</note>
    </ligand>
</feature>
<dbReference type="eggNOG" id="ENOG502R480">
    <property type="taxonomic scope" value="Eukaryota"/>
</dbReference>
<comment type="catalytic activity">
    <reaction evidence="13">
        <text>Ca(2+)(in) = Ca(2+)(out)</text>
        <dbReference type="Rhea" id="RHEA:29671"/>
        <dbReference type="ChEBI" id="CHEBI:29108"/>
    </reaction>
</comment>
<feature type="glycosylation site" description="N-linked (GlcNAc...) asparagine" evidence="17">
    <location>
        <position position="188"/>
    </location>
</feature>
<dbReference type="Proteomes" id="UP000008672">
    <property type="component" value="Unassembled WGS sequence"/>
</dbReference>
<dbReference type="Gene3D" id="1.10.287.940">
    <property type="entry name" value="atp-gated p2x4 ion channel"/>
    <property type="match status" value="1"/>
</dbReference>
<comment type="caution">
    <text evidence="18">Lacks conserved residue(s) required for the propagation of feature annotation.</text>
</comment>
<dbReference type="AlphaFoldDB" id="H2ZX96"/>
<name>H2ZX96_LATCH</name>
<feature type="binding site" evidence="15">
    <location>
        <position position="190"/>
    </location>
    <ligand>
        <name>ATP</name>
        <dbReference type="ChEBI" id="CHEBI:30616"/>
        <note>ligand shared between two neighboring subunits of the homotrimer</note>
    </ligand>
</feature>
<dbReference type="PRINTS" id="PR01307">
    <property type="entry name" value="P2XRECEPTOR"/>
</dbReference>
<dbReference type="GO" id="GO:0033198">
    <property type="term" value="P:response to ATP"/>
    <property type="evidence" value="ECO:0007669"/>
    <property type="project" value="InterPro"/>
</dbReference>
<dbReference type="Bgee" id="ENSLACG00000001803">
    <property type="expression patterns" value="Expressed in muscle tissue and 3 other cell types or tissues"/>
</dbReference>
<dbReference type="STRING" id="7897.ENSLACP00000002017"/>
<keyword evidence="20" id="KW-1185">Reference proteome</keyword>
<feature type="transmembrane region" description="Helical" evidence="18">
    <location>
        <begin position="365"/>
        <end position="387"/>
    </location>
</feature>
<dbReference type="HOGENOM" id="CLU_034469_2_0_1"/>
<dbReference type="EMBL" id="AFYH01046178">
    <property type="status" value="NOT_ANNOTATED_CDS"/>
    <property type="molecule type" value="Genomic_DNA"/>
</dbReference>
<evidence type="ECO:0000256" key="3">
    <source>
        <dbReference type="ARBA" id="ARBA00022448"/>
    </source>
</evidence>
<dbReference type="InterPro" id="IPR027309">
    <property type="entry name" value="P2X_extracellular_dom_sf"/>
</dbReference>
<dbReference type="OMA" id="ATMVCDL"/>
<keyword evidence="7 14" id="KW-0406">Ion transport</keyword>
<comment type="subcellular location">
    <subcellularLocation>
        <location evidence="1">Cell membrane</location>
        <topology evidence="1">Multi-pass membrane protein</topology>
    </subcellularLocation>
    <subcellularLocation>
        <location evidence="18">Membrane</location>
        <topology evidence="18">Multi-pass membrane protein</topology>
    </subcellularLocation>
</comment>
<evidence type="ECO:0000256" key="17">
    <source>
        <dbReference type="PIRSR" id="PIRSR005713-3"/>
    </source>
</evidence>
<evidence type="ECO:0000256" key="5">
    <source>
        <dbReference type="ARBA" id="ARBA00022692"/>
    </source>
</evidence>
<keyword evidence="8 14" id="KW-0472">Membrane</keyword>
<dbReference type="GO" id="GO:0005524">
    <property type="term" value="F:ATP binding"/>
    <property type="evidence" value="ECO:0007669"/>
    <property type="project" value="UniProtKB-UniRule"/>
</dbReference>
<dbReference type="Ensembl" id="ENSLACT00000002031.1">
    <property type="protein sequence ID" value="ENSLACP00000002017.1"/>
    <property type="gene ID" value="ENSLACG00000001803.1"/>
</dbReference>
<dbReference type="GeneTree" id="ENSGT01020000230351"/>
<keyword evidence="5 18" id="KW-0812">Transmembrane</keyword>
<evidence type="ECO:0000256" key="8">
    <source>
        <dbReference type="ARBA" id="ARBA00023136"/>
    </source>
</evidence>
<evidence type="ECO:0000256" key="12">
    <source>
        <dbReference type="ARBA" id="ARBA00023303"/>
    </source>
</evidence>
<feature type="transmembrane region" description="Helical" evidence="18">
    <location>
        <begin position="333"/>
        <end position="353"/>
    </location>
</feature>
<evidence type="ECO:0000313" key="19">
    <source>
        <dbReference type="Ensembl" id="ENSLACP00000002017.1"/>
    </source>
</evidence>
<keyword evidence="18" id="KW-0675">Receptor</keyword>
<evidence type="ECO:0000256" key="15">
    <source>
        <dbReference type="PIRSR" id="PIRSR005713-1"/>
    </source>
</evidence>
<keyword evidence="15" id="KW-0067">ATP-binding</keyword>
<evidence type="ECO:0000256" key="1">
    <source>
        <dbReference type="ARBA" id="ARBA00004651"/>
    </source>
</evidence>
<keyword evidence="6 18" id="KW-1133">Transmembrane helix</keyword>
<evidence type="ECO:0000256" key="13">
    <source>
        <dbReference type="ARBA" id="ARBA00036634"/>
    </source>
</evidence>
<keyword evidence="10" id="KW-0325">Glycoprotein</keyword>
<evidence type="ECO:0000313" key="20">
    <source>
        <dbReference type="Proteomes" id="UP000008672"/>
    </source>
</evidence>
<feature type="disulfide bond" evidence="16">
    <location>
        <begin position="221"/>
        <end position="231"/>
    </location>
</feature>
<keyword evidence="11 14" id="KW-1071">Ligand-gated ion channel</keyword>
<dbReference type="InParanoid" id="H2ZX96"/>
<feature type="disulfide bond" evidence="16">
    <location>
        <begin position="137"/>
        <end position="164"/>
    </location>
</feature>
<dbReference type="PANTHER" id="PTHR10125:SF21">
    <property type="entry name" value="P2X PURINOCEPTOR 6"/>
    <property type="match status" value="1"/>
</dbReference>
<feature type="binding site" evidence="15">
    <location>
        <begin position="287"/>
        <end position="289"/>
    </location>
    <ligand>
        <name>ATP</name>
        <dbReference type="ChEBI" id="CHEBI:30616"/>
        <note>ligand shared between two neighboring subunits of the homotrimer</note>
    </ligand>
</feature>
<dbReference type="EMBL" id="AFYH01046177">
    <property type="status" value="NOT_ANNOTATED_CDS"/>
    <property type="molecule type" value="Genomic_DNA"/>
</dbReference>
<dbReference type="EMBL" id="AFYH01046179">
    <property type="status" value="NOT_ANNOTATED_CDS"/>
    <property type="molecule type" value="Genomic_DNA"/>
</dbReference>
<reference evidence="19" key="2">
    <citation type="submission" date="2025-08" db="UniProtKB">
        <authorList>
            <consortium name="Ensembl"/>
        </authorList>
    </citation>
    <scope>IDENTIFICATION</scope>
</reference>
<gene>
    <name evidence="19" type="primary">P2RX6</name>
</gene>
<evidence type="ECO:0000256" key="10">
    <source>
        <dbReference type="ARBA" id="ARBA00023180"/>
    </source>
</evidence>
<feature type="disulfide bond" evidence="16">
    <location>
        <begin position="265"/>
        <end position="273"/>
    </location>
</feature>
<dbReference type="GO" id="GO:0098794">
    <property type="term" value="C:postsynapse"/>
    <property type="evidence" value="ECO:0007669"/>
    <property type="project" value="GOC"/>
</dbReference>
<keyword evidence="4" id="KW-1003">Cell membrane</keyword>
<dbReference type="FunCoup" id="H2ZX96">
    <property type="interactions" value="383"/>
</dbReference>
<comment type="similarity">
    <text evidence="2 14 18">Belongs to the P2X receptor family.</text>
</comment>
<dbReference type="GO" id="GO:0001614">
    <property type="term" value="F:purinergic nucleotide receptor activity"/>
    <property type="evidence" value="ECO:0007669"/>
    <property type="project" value="UniProtKB-UniRule"/>
</dbReference>
<proteinExistence type="inferred from homology"/>
<dbReference type="FunFam" id="2.60.490.10:FF:000001">
    <property type="entry name" value="P2X purinoceptor"/>
    <property type="match status" value="1"/>
</dbReference>
<dbReference type="PIRSF" id="PIRSF005713">
    <property type="entry name" value="P2X_purinoceptor"/>
    <property type="match status" value="1"/>
</dbReference>
<dbReference type="PANTHER" id="PTHR10125">
    <property type="entry name" value="P2X PURINOCEPTOR"/>
    <property type="match status" value="1"/>
</dbReference>
<keyword evidence="12 18" id="KW-0407">Ion channel</keyword>
<comment type="function">
    <text evidence="18">Receptor for ATP that acts as a ligand-gated ion channel.</text>
</comment>
<evidence type="ECO:0000256" key="16">
    <source>
        <dbReference type="PIRSR" id="PIRSR005713-2"/>
    </source>
</evidence>
<dbReference type="InterPro" id="IPR059116">
    <property type="entry name" value="P2X_receptor"/>
</dbReference>
<feature type="binding site" evidence="15">
    <location>
        <begin position="71"/>
        <end position="73"/>
    </location>
    <ligand>
        <name>ATP</name>
        <dbReference type="ChEBI" id="CHEBI:30616"/>
        <note>ligand shared between two neighboring subunits of the homotrimer</note>
    </ligand>
</feature>
<evidence type="ECO:0000256" key="7">
    <source>
        <dbReference type="ARBA" id="ARBA00023065"/>
    </source>
</evidence>
<dbReference type="GO" id="GO:0004931">
    <property type="term" value="F:extracellularly ATP-gated monoatomic cation channel activity"/>
    <property type="evidence" value="ECO:0007669"/>
    <property type="project" value="UniProtKB-UniRule"/>
</dbReference>
<dbReference type="GlyCosmos" id="H2ZX96">
    <property type="glycosylation" value="1 site, No reported glycans"/>
</dbReference>
<sequence length="419" mass="47300">GMEGQRSCRTPCPNPFDYKTQKFILTHSRMVGTLHRLLQLCILGYLFGWVFLVKKGYQEMDSDPRVSVITKLKGSTITKTQEFGNWLWDVVDYVKPPQGENVFFLVTNAIITPKQRQGHCPEHPSIPDAQCIKDSDCPMGEPVVGGNGIKTGKCVMLDLSQSTCEIYSWCPVENAPLSRHPLLAAAENFTLFIKNTIQFKKFNFLQMNTQTTDDDAYFKTCLYDPVSFPLCPVFRIQDALQEAGYDFQTIAVKGGVVRIIVDWDCDLDRSAICLPHYSFSLQDVHYNFRTVQYYWGKDEREFRKLIKLYGIRFDISVTGKAGRFHIVPATVNLGAGLALLGVVSTACKLLYLHTHTHTHTHIVPATVNLGAGLALLGVVSTACKLLYLHTHTKAYYTYPVCLVKNYCNKESQTDSTFFK</sequence>
<evidence type="ECO:0000256" key="6">
    <source>
        <dbReference type="ARBA" id="ARBA00022989"/>
    </source>
</evidence>
<evidence type="ECO:0000256" key="9">
    <source>
        <dbReference type="ARBA" id="ARBA00023157"/>
    </source>
</evidence>
<feature type="disulfide bond" evidence="16">
    <location>
        <begin position="120"/>
        <end position="170"/>
    </location>
</feature>
<keyword evidence="3 14" id="KW-0813">Transport</keyword>
<evidence type="ECO:0000256" key="2">
    <source>
        <dbReference type="ARBA" id="ARBA00009848"/>
    </source>
</evidence>
<protein>
    <recommendedName>
        <fullName evidence="14 18">P2X purinoceptor</fullName>
    </recommendedName>
</protein>
<feature type="disulfide bond" evidence="16">
    <location>
        <begin position="131"/>
        <end position="154"/>
    </location>
</feature>
<evidence type="ECO:0000256" key="11">
    <source>
        <dbReference type="ARBA" id="ARBA00023286"/>
    </source>
</evidence>
<dbReference type="Gene3D" id="2.60.490.10">
    <property type="entry name" value="atp-gated p2x4 ion channel domain"/>
    <property type="match status" value="1"/>
</dbReference>
<reference evidence="19" key="3">
    <citation type="submission" date="2025-09" db="UniProtKB">
        <authorList>
            <consortium name="Ensembl"/>
        </authorList>
    </citation>
    <scope>IDENTIFICATION</scope>
</reference>
<evidence type="ECO:0000256" key="4">
    <source>
        <dbReference type="ARBA" id="ARBA00022475"/>
    </source>
</evidence>
<reference evidence="20" key="1">
    <citation type="submission" date="2011-08" db="EMBL/GenBank/DDBJ databases">
        <title>The draft genome of Latimeria chalumnae.</title>
        <authorList>
            <person name="Di Palma F."/>
            <person name="Alfoldi J."/>
            <person name="Johnson J."/>
            <person name="Berlin A."/>
            <person name="Gnerre S."/>
            <person name="Jaffe D."/>
            <person name="MacCallum I."/>
            <person name="Young S."/>
            <person name="Walker B.J."/>
            <person name="Lander E."/>
            <person name="Lindblad-Toh K."/>
        </authorList>
    </citation>
    <scope>NUCLEOTIDE SEQUENCE [LARGE SCALE GENOMIC DNA]</scope>
    <source>
        <strain evidence="20">Wild caught</strain>
    </source>
</reference>
<keyword evidence="9 16" id="KW-1015">Disulfide bond</keyword>
<organism evidence="19 20">
    <name type="scientific">Latimeria chalumnae</name>
    <name type="common">Coelacanth</name>
    <dbReference type="NCBI Taxonomy" id="7897"/>
    <lineage>
        <taxon>Eukaryota</taxon>
        <taxon>Metazoa</taxon>
        <taxon>Chordata</taxon>
        <taxon>Craniata</taxon>
        <taxon>Vertebrata</taxon>
        <taxon>Euteleostomi</taxon>
        <taxon>Coelacanthiformes</taxon>
        <taxon>Coelacanthidae</taxon>
        <taxon>Latimeria</taxon>
    </lineage>
</organism>
<dbReference type="FunFam" id="1.10.287.940:FF:000005">
    <property type="entry name" value="P2X purinoceptor"/>
    <property type="match status" value="1"/>
</dbReference>
<evidence type="ECO:0000256" key="14">
    <source>
        <dbReference type="PIRNR" id="PIRNR005713"/>
    </source>
</evidence>
<evidence type="ECO:0000256" key="18">
    <source>
        <dbReference type="RuleBase" id="RU000681"/>
    </source>
</evidence>
<dbReference type="Pfam" id="PF00864">
    <property type="entry name" value="P2X_receptor"/>
    <property type="match status" value="1"/>
</dbReference>
<dbReference type="InterPro" id="IPR001429">
    <property type="entry name" value="P2X_purnocptor"/>
</dbReference>
<dbReference type="NCBIfam" id="TIGR00863">
    <property type="entry name" value="P2X"/>
    <property type="match status" value="1"/>
</dbReference>
<accession>H2ZX96</accession>
<dbReference type="GO" id="GO:0005886">
    <property type="term" value="C:plasma membrane"/>
    <property type="evidence" value="ECO:0007669"/>
    <property type="project" value="UniProtKB-SubCell"/>
</dbReference>